<evidence type="ECO:0000313" key="2">
    <source>
        <dbReference type="EMBL" id="ALX49520.1"/>
    </source>
</evidence>
<dbReference type="AlphaFoldDB" id="A0A0U3W8U9"/>
<sequence length="73" mass="8093">MSITFYLIGVNFSRKKTKAHVESSNKNAQEAQGHLLGIKQQKGLDKQSQNHFTVMQAAKGNRNLLPGLQGENL</sequence>
<accession>A0A0U3W8U9</accession>
<reference evidence="2 3" key="1">
    <citation type="submission" date="2016-01" db="EMBL/GenBank/DDBJ databases">
        <title>Complete genome sequence of strain Lentibacillus amyloliquefaciens LAM0015T isolated from saline sediment.</title>
        <authorList>
            <person name="Wang J.-L."/>
            <person name="He M.-X."/>
        </authorList>
    </citation>
    <scope>NUCLEOTIDE SEQUENCE [LARGE SCALE GENOMIC DNA]</scope>
    <source>
        <strain evidence="2 3">LAM0015</strain>
    </source>
</reference>
<dbReference type="RefSeq" id="WP_068446373.1">
    <property type="nucleotide sequence ID" value="NZ_CP013862.1"/>
</dbReference>
<keyword evidence="3" id="KW-1185">Reference proteome</keyword>
<protein>
    <submittedName>
        <fullName evidence="2">Uncharacterized protein</fullName>
    </submittedName>
</protein>
<dbReference type="KEGG" id="lao:AOX59_13655"/>
<evidence type="ECO:0000256" key="1">
    <source>
        <dbReference type="SAM" id="MobiDB-lite"/>
    </source>
</evidence>
<organism evidence="2 3">
    <name type="scientific">Lentibacillus amyloliquefaciens</name>
    <dbReference type="NCBI Taxonomy" id="1472767"/>
    <lineage>
        <taxon>Bacteria</taxon>
        <taxon>Bacillati</taxon>
        <taxon>Bacillota</taxon>
        <taxon>Bacilli</taxon>
        <taxon>Bacillales</taxon>
        <taxon>Bacillaceae</taxon>
        <taxon>Lentibacillus</taxon>
    </lineage>
</organism>
<dbReference type="EMBL" id="CP013862">
    <property type="protein sequence ID" value="ALX49520.1"/>
    <property type="molecule type" value="Genomic_DNA"/>
</dbReference>
<name>A0A0U3W8U9_9BACI</name>
<dbReference type="Proteomes" id="UP000050331">
    <property type="component" value="Chromosome"/>
</dbReference>
<feature type="region of interest" description="Disordered" evidence="1">
    <location>
        <begin position="24"/>
        <end position="48"/>
    </location>
</feature>
<gene>
    <name evidence="2" type="ORF">AOX59_13655</name>
</gene>
<proteinExistence type="predicted"/>
<evidence type="ECO:0000313" key="3">
    <source>
        <dbReference type="Proteomes" id="UP000050331"/>
    </source>
</evidence>